<reference evidence="2" key="1">
    <citation type="submission" date="2022-07" db="EMBL/GenBank/DDBJ databases">
        <title>Genome Sequence of Xylaria arbuscula.</title>
        <authorList>
            <person name="Buettner E."/>
        </authorList>
    </citation>
    <scope>NUCLEOTIDE SEQUENCE</scope>
    <source>
        <strain evidence="2">VT107</strain>
    </source>
</reference>
<evidence type="ECO:0000313" key="2">
    <source>
        <dbReference type="EMBL" id="KAJ3580389.1"/>
    </source>
</evidence>
<dbReference type="InterPro" id="IPR013792">
    <property type="entry name" value="RNA3'P_cycl/enolpyr_Trfase_a/b"/>
</dbReference>
<dbReference type="AlphaFoldDB" id="A0A9W8TS79"/>
<keyword evidence="3" id="KW-1185">Reference proteome</keyword>
<dbReference type="PANTHER" id="PTHR11096:SF0">
    <property type="entry name" value="RNA 3'-TERMINAL PHOSPHATE CYCLASE"/>
    <property type="match status" value="1"/>
</dbReference>
<gene>
    <name evidence="2" type="ORF">NPX13_g174</name>
</gene>
<dbReference type="SUPFAM" id="SSF55205">
    <property type="entry name" value="EPT/RTPC-like"/>
    <property type="match status" value="1"/>
</dbReference>
<feature type="domain" description="RNA 3'-terminal phosphate cyclase" evidence="1">
    <location>
        <begin position="14"/>
        <end position="351"/>
    </location>
</feature>
<evidence type="ECO:0000259" key="1">
    <source>
        <dbReference type="Pfam" id="PF01137"/>
    </source>
</evidence>
<dbReference type="PANTHER" id="PTHR11096">
    <property type="entry name" value="RNA 3' TERMINAL PHOSPHATE CYCLASE"/>
    <property type="match status" value="1"/>
</dbReference>
<dbReference type="GO" id="GO:0005634">
    <property type="term" value="C:nucleus"/>
    <property type="evidence" value="ECO:0007669"/>
    <property type="project" value="TreeGrafter"/>
</dbReference>
<dbReference type="InterPro" id="IPR037136">
    <property type="entry name" value="RNA3'_phos_cyclase_dom_sf"/>
</dbReference>
<dbReference type="InterPro" id="IPR000228">
    <property type="entry name" value="RNA3'_term_phos_cyc"/>
</dbReference>
<dbReference type="GO" id="GO:0006396">
    <property type="term" value="P:RNA processing"/>
    <property type="evidence" value="ECO:0007669"/>
    <property type="project" value="InterPro"/>
</dbReference>
<dbReference type="VEuPathDB" id="FungiDB:F4678DRAFT_190146"/>
<dbReference type="Proteomes" id="UP001148614">
    <property type="component" value="Unassembled WGS sequence"/>
</dbReference>
<sequence>MKPAKPLAIDGSVGEGGGQLVRSACALAAVTSQPIRIIKIRENRDRGKGLKSQHVTAIQWLAKVTDAEVDGLEVGSRTVEFRPRTPPTALKERKVVIVPESPGASALLIFQAVFPFLLYAGNENGDPIELEIHGSTNPSFSPSYEYLDQVFLPTLEQRFGIVVERRLEKRAWTTGPLSRGAIWLKFQPISPGETLKLVKPWDHYKYDRSVNKDLPLTHIDISILVPATLRDLLVTQLQERIDLELLGTEVNFTVSEDSGHNARMYVLAVAHSEKGLRWGRDFLYDRSSKNKQASRLAKEIAYEVVRRLLNQIVVDTAAVDEYLQDQLVVFQALAGGRTAYWSRATERLNTEPEAVDDIDKLTQGMQDLHMGYRMRKDKTHEPFGFGTTHAITARWVTCELLPTAKWFNNGTICEGAGVSIQLPKSTSTEDEANNNF</sequence>
<dbReference type="Pfam" id="PF01137">
    <property type="entry name" value="RTC"/>
    <property type="match status" value="1"/>
</dbReference>
<protein>
    <recommendedName>
        <fullName evidence="1">RNA 3'-terminal phosphate cyclase domain-containing protein</fullName>
    </recommendedName>
</protein>
<dbReference type="GO" id="GO:0003963">
    <property type="term" value="F:RNA-3'-phosphate cyclase activity"/>
    <property type="evidence" value="ECO:0007669"/>
    <property type="project" value="TreeGrafter"/>
</dbReference>
<name>A0A9W8TS79_9PEZI</name>
<organism evidence="2 3">
    <name type="scientific">Xylaria arbuscula</name>
    <dbReference type="NCBI Taxonomy" id="114810"/>
    <lineage>
        <taxon>Eukaryota</taxon>
        <taxon>Fungi</taxon>
        <taxon>Dikarya</taxon>
        <taxon>Ascomycota</taxon>
        <taxon>Pezizomycotina</taxon>
        <taxon>Sordariomycetes</taxon>
        <taxon>Xylariomycetidae</taxon>
        <taxon>Xylariales</taxon>
        <taxon>Xylariaceae</taxon>
        <taxon>Xylaria</taxon>
    </lineage>
</organism>
<accession>A0A9W8TS79</accession>
<dbReference type="Gene3D" id="3.65.10.20">
    <property type="entry name" value="RNA 3'-terminal phosphate cyclase domain"/>
    <property type="match status" value="1"/>
</dbReference>
<evidence type="ECO:0000313" key="3">
    <source>
        <dbReference type="Proteomes" id="UP001148614"/>
    </source>
</evidence>
<comment type="caution">
    <text evidence="2">The sequence shown here is derived from an EMBL/GenBank/DDBJ whole genome shotgun (WGS) entry which is preliminary data.</text>
</comment>
<proteinExistence type="predicted"/>
<dbReference type="EMBL" id="JANPWZ010000010">
    <property type="protein sequence ID" value="KAJ3580389.1"/>
    <property type="molecule type" value="Genomic_DNA"/>
</dbReference>
<dbReference type="InterPro" id="IPR023797">
    <property type="entry name" value="RNA3'_phos_cyclase_dom"/>
</dbReference>
<dbReference type="InterPro" id="IPR036553">
    <property type="entry name" value="RPTC_insert"/>
</dbReference>
<dbReference type="Gene3D" id="3.30.360.20">
    <property type="entry name" value="RNA 3'-terminal phosphate cyclase, insert domain"/>
    <property type="match status" value="1"/>
</dbReference>